<gene>
    <name evidence="1" type="ORF">B9Q01_09545</name>
</gene>
<evidence type="ECO:0000313" key="1">
    <source>
        <dbReference type="EMBL" id="PSN81898.1"/>
    </source>
</evidence>
<protein>
    <submittedName>
        <fullName evidence="1">Uncharacterized protein</fullName>
    </submittedName>
</protein>
<dbReference type="EMBL" id="NEXC01000120">
    <property type="protein sequence ID" value="PSN81898.1"/>
    <property type="molecule type" value="Genomic_DNA"/>
</dbReference>
<comment type="caution">
    <text evidence="1">The sequence shown here is derived from an EMBL/GenBank/DDBJ whole genome shotgun (WGS) entry which is preliminary data.</text>
</comment>
<name>A0A2R6A6E2_9ARCH</name>
<evidence type="ECO:0000313" key="2">
    <source>
        <dbReference type="Proteomes" id="UP000240880"/>
    </source>
</evidence>
<organism evidence="1 2">
    <name type="scientific">Candidatus Marsarchaeota G1 archaeon OSP_D</name>
    <dbReference type="NCBI Taxonomy" id="1978155"/>
    <lineage>
        <taxon>Archaea</taxon>
        <taxon>Candidatus Marsarchaeota</taxon>
        <taxon>Candidatus Marsarchaeota group 1</taxon>
    </lineage>
</organism>
<sequence length="141" mass="15960">MIDQLPGKKITDEILGMRGDPLPSKVVITKAIACDNQLFEKYESKTFLEPHVRISDSRLAAGEGTLFRELRIKPNTKFYGEIVAYPPDGRESSWIYAILLSLLNFNNMDIGKSQTFGIVKVTKYEGVPQNIEQKIKELINL</sequence>
<dbReference type="AlphaFoldDB" id="A0A2R6A6E2"/>
<reference evidence="1 2" key="1">
    <citation type="submission" date="2017-04" db="EMBL/GenBank/DDBJ databases">
        <title>Novel microbial lineages endemic to geothermal iron-oxide mats fill important gaps in the evolutionary history of Archaea.</title>
        <authorList>
            <person name="Jay Z.J."/>
            <person name="Beam J.P."/>
            <person name="Dlakic M."/>
            <person name="Rusch D.B."/>
            <person name="Kozubal M.A."/>
            <person name="Inskeep W.P."/>
        </authorList>
    </citation>
    <scope>NUCLEOTIDE SEQUENCE [LARGE SCALE GENOMIC DNA]</scope>
    <source>
        <strain evidence="1">OSP_D</strain>
    </source>
</reference>
<dbReference type="Proteomes" id="UP000240880">
    <property type="component" value="Unassembled WGS sequence"/>
</dbReference>
<accession>A0A2R6A6E2</accession>
<proteinExistence type="predicted"/>